<organism evidence="1 2">
    <name type="scientific">Panicum hallii var. hallii</name>
    <dbReference type="NCBI Taxonomy" id="1504633"/>
    <lineage>
        <taxon>Eukaryota</taxon>
        <taxon>Viridiplantae</taxon>
        <taxon>Streptophyta</taxon>
        <taxon>Embryophyta</taxon>
        <taxon>Tracheophyta</taxon>
        <taxon>Spermatophyta</taxon>
        <taxon>Magnoliopsida</taxon>
        <taxon>Liliopsida</taxon>
        <taxon>Poales</taxon>
        <taxon>Poaceae</taxon>
        <taxon>PACMAD clade</taxon>
        <taxon>Panicoideae</taxon>
        <taxon>Panicodae</taxon>
        <taxon>Paniceae</taxon>
        <taxon>Panicinae</taxon>
        <taxon>Panicum</taxon>
        <taxon>Panicum sect. Panicum</taxon>
    </lineage>
</organism>
<reference evidence="1 2" key="1">
    <citation type="submission" date="2018-04" db="EMBL/GenBank/DDBJ databases">
        <title>WGS assembly of Panicum hallii var. hallii HAL2.</title>
        <authorList>
            <person name="Lovell J."/>
            <person name="Jenkins J."/>
            <person name="Lowry D."/>
            <person name="Mamidi S."/>
            <person name="Sreedasyam A."/>
            <person name="Weng X."/>
            <person name="Barry K."/>
            <person name="Bonette J."/>
            <person name="Campitelli B."/>
            <person name="Daum C."/>
            <person name="Gordon S."/>
            <person name="Gould B."/>
            <person name="Lipzen A."/>
            <person name="MacQueen A."/>
            <person name="Palacio-Mejia J."/>
            <person name="Plott C."/>
            <person name="Shakirov E."/>
            <person name="Shu S."/>
            <person name="Yoshinaga Y."/>
            <person name="Zane M."/>
            <person name="Rokhsar D."/>
            <person name="Grimwood J."/>
            <person name="Schmutz J."/>
            <person name="Juenger T."/>
        </authorList>
    </citation>
    <scope>NUCLEOTIDE SEQUENCE [LARGE SCALE GENOMIC DNA]</scope>
    <source>
        <strain evidence="2">cv. HAL2</strain>
    </source>
</reference>
<keyword evidence="2" id="KW-1185">Reference proteome</keyword>
<dbReference type="Pfam" id="PF08224">
    <property type="entry name" value="DUF1719"/>
    <property type="match status" value="1"/>
</dbReference>
<dbReference type="PANTHER" id="PTHR33377">
    <property type="entry name" value="OS10G0134700 PROTEIN-RELATED"/>
    <property type="match status" value="1"/>
</dbReference>
<dbReference type="Proteomes" id="UP000244336">
    <property type="component" value="Chromosome 3"/>
</dbReference>
<evidence type="ECO:0000313" key="2">
    <source>
        <dbReference type="Proteomes" id="UP000244336"/>
    </source>
</evidence>
<dbReference type="SMART" id="SM01157">
    <property type="entry name" value="DUF1719"/>
    <property type="match status" value="1"/>
</dbReference>
<evidence type="ECO:0000313" key="1">
    <source>
        <dbReference type="EMBL" id="PUZ67430.1"/>
    </source>
</evidence>
<dbReference type="OrthoDB" id="676870at2759"/>
<dbReference type="EMBL" id="CM009751">
    <property type="protein sequence ID" value="PUZ67430.1"/>
    <property type="molecule type" value="Genomic_DNA"/>
</dbReference>
<dbReference type="AlphaFoldDB" id="A0A2T7EHX8"/>
<protein>
    <submittedName>
        <fullName evidence="1">Uncharacterized protein</fullName>
    </submittedName>
</protein>
<proteinExistence type="predicted"/>
<sequence length="602" mass="68528">MCVYRDILRLSSCTGIGRSLAMAEMVGSAAAEEILKQAFAGLIGKQQHEEGRDEEEHHMERLEMAQIKLEAAVETSCRWQVMDASLLRWRKKLKCAARECDDTLRGFKQRAAEDEAREQEARGSSFPRRWARATKSIVTALLSHDNSYASSSSAAVRRFERLADSAGEFLRFAELGGTPRRYMFADPLIGHLLAGQELRYRLVRRGQYHLFCVRPIRLEEDRGREAALLFMYEDDEAPEKNLCLGSILRLSESTDIVGTIIKFLDLLVAPHFKSTAESVSKELAQLPTQDFWWVPYVDSSHRKLWNSIHSSMTQWFRPDPLCCKQHEPMPSYGGSSSSSTMKLSYVADLEPVIQLSLNRHIPLSEYNKHRSKAAEGDTSCHKNVPHLKIGLVFAPHGSSEGLLPSVESSAIEVIDGAEQSGAHTNISLEQLDEFMLPKAIDCLRQKAELTVYQMFWRSKHGAAFLLVRKTGLMKMPPRHVTGVGDRRFMIQRRRDPKLEKWVQLVKDFLDLWAAHAPRKLQSSIVEWIQKVDEKQTLSHRRSTRSHFLQSPLSSSRRTLRKYQAMWRTTSADSTISRRCLPADVPVAPYSSCIYFTLPHSLN</sequence>
<dbReference type="PANTHER" id="PTHR33377:SF74">
    <property type="entry name" value="OS07G0121000 PROTEIN"/>
    <property type="match status" value="1"/>
</dbReference>
<name>A0A2T7EHX8_9POAL</name>
<gene>
    <name evidence="1" type="ORF">GQ55_3G433100</name>
</gene>
<accession>A0A2T7EHX8</accession>
<dbReference type="InterPro" id="IPR013181">
    <property type="entry name" value="DUF1719"/>
</dbReference>
<dbReference type="Gramene" id="PUZ67430">
    <property type="protein sequence ID" value="PUZ67430"/>
    <property type="gene ID" value="GQ55_3G433100"/>
</dbReference>